<dbReference type="Ensembl" id="ENSSANT00000020133.1">
    <property type="protein sequence ID" value="ENSSANP00000018864.1"/>
    <property type="gene ID" value="ENSSANG00000009894.1"/>
</dbReference>
<evidence type="ECO:0000256" key="4">
    <source>
        <dbReference type="PROSITE-ProRule" id="PRU00401"/>
    </source>
</evidence>
<evidence type="ECO:0000256" key="3">
    <source>
        <dbReference type="ARBA" id="ARBA00023203"/>
    </source>
</evidence>
<dbReference type="InterPro" id="IPR004018">
    <property type="entry name" value="RPEL_repeat"/>
</dbReference>
<feature type="region of interest" description="Disordered" evidence="6">
    <location>
        <begin position="1"/>
        <end position="28"/>
    </location>
</feature>
<dbReference type="SMART" id="SM00707">
    <property type="entry name" value="RPEL"/>
    <property type="match status" value="2"/>
</dbReference>
<dbReference type="PANTHER" id="PTHR12751:SF19">
    <property type="entry name" value="PHOSPHATASE AND ACTIN REGULATOR"/>
    <property type="match status" value="1"/>
</dbReference>
<gene>
    <name evidence="7" type="primary">LOC107663052</name>
</gene>
<keyword evidence="2 5" id="KW-0677">Repeat</keyword>
<dbReference type="PANTHER" id="PTHR12751">
    <property type="entry name" value="PHOSPHATASE AND ACTIN REGULATOR PHACTR"/>
    <property type="match status" value="1"/>
</dbReference>
<keyword evidence="8" id="KW-1185">Reference proteome</keyword>
<dbReference type="Gene3D" id="6.10.140.2130">
    <property type="match status" value="1"/>
</dbReference>
<dbReference type="PROSITE" id="PS51073">
    <property type="entry name" value="RPEL"/>
    <property type="match status" value="2"/>
</dbReference>
<name>A0A671LF59_9TELE</name>
<dbReference type="GO" id="GO:0003779">
    <property type="term" value="F:actin binding"/>
    <property type="evidence" value="ECO:0007669"/>
    <property type="project" value="UniProtKB-KW"/>
</dbReference>
<reference evidence="7" key="2">
    <citation type="submission" date="2025-09" db="UniProtKB">
        <authorList>
            <consortium name="Ensembl"/>
        </authorList>
    </citation>
    <scope>IDENTIFICATION</scope>
</reference>
<reference evidence="7" key="1">
    <citation type="submission" date="2025-08" db="UniProtKB">
        <authorList>
            <consortium name="Ensembl"/>
        </authorList>
    </citation>
    <scope>IDENTIFICATION</scope>
</reference>
<evidence type="ECO:0000313" key="7">
    <source>
        <dbReference type="Ensembl" id="ENSSANP00000018864.1"/>
    </source>
</evidence>
<evidence type="ECO:0000256" key="5">
    <source>
        <dbReference type="RuleBase" id="RU301113"/>
    </source>
</evidence>
<dbReference type="GO" id="GO:0030036">
    <property type="term" value="P:actin cytoskeleton organization"/>
    <property type="evidence" value="ECO:0007669"/>
    <property type="project" value="TreeGrafter"/>
</dbReference>
<dbReference type="Proteomes" id="UP000472260">
    <property type="component" value="Unassembled WGS sequence"/>
</dbReference>
<keyword evidence="3 5" id="KW-0009">Actin-binding</keyword>
<evidence type="ECO:0000256" key="6">
    <source>
        <dbReference type="SAM" id="MobiDB-lite"/>
    </source>
</evidence>
<comment type="similarity">
    <text evidence="1 5">Belongs to the phosphatase and actin regulator family.</text>
</comment>
<organism evidence="7 8">
    <name type="scientific">Sinocyclocheilus anshuiensis</name>
    <dbReference type="NCBI Taxonomy" id="1608454"/>
    <lineage>
        <taxon>Eukaryota</taxon>
        <taxon>Metazoa</taxon>
        <taxon>Chordata</taxon>
        <taxon>Craniata</taxon>
        <taxon>Vertebrata</taxon>
        <taxon>Euteleostomi</taxon>
        <taxon>Actinopterygii</taxon>
        <taxon>Neopterygii</taxon>
        <taxon>Teleostei</taxon>
        <taxon>Ostariophysi</taxon>
        <taxon>Cypriniformes</taxon>
        <taxon>Cyprinidae</taxon>
        <taxon>Cyprininae</taxon>
        <taxon>Sinocyclocheilus</taxon>
    </lineage>
</organism>
<comment type="subunit">
    <text evidence="5">Binds PPP1CA and actin.</text>
</comment>
<dbReference type="Pfam" id="PF02755">
    <property type="entry name" value="RPEL"/>
    <property type="match status" value="1"/>
</dbReference>
<feature type="repeat" description="RPEL" evidence="4">
    <location>
        <begin position="407"/>
        <end position="432"/>
    </location>
</feature>
<sequence>MASSDGIDKCLMHRGRSQSDPNILSESGIDLSHSTDVMEQQKVLCSSCLVSGVHTPPIRRHSKLATLGRIFRPWKWRKKKNEKLKQSSTDVALACGLNSPDLSSPIQGISDAEIRLPGSQGPILSISSMEYLSSEQDNLPTVVDSVQDNETTEEPNSNEEEEEDEEAVSSVNENEDVEEDEEDRDEDEEDELQEQSPPSGHGNLVSQLSTEEDPSKVVIASVPQSNSFLQKELYRVPDGPSPVVLRGPFTNPVGSPHIGSIHPPLPPSCIIEELHRALATKLRQDSIEREPSGDGESRKEAEENKENVRQDHCFTDASGIIYDIDSWNESVISGTLPRRMKKELLAVKLRNRPSKQELEDKNIFPVRSDQERQEIRQQIEMKLANLSLALSERNDQTEQEERREIKQRLNRKLNQRPTVDELRERKILIRFSDYVEVAKAQDYDRRADKPWTRLSAADKAAIRKELNEFKSTEMEVHASSKHLTRFHRP</sequence>
<feature type="compositionally biased region" description="Basic and acidic residues" evidence="6">
    <location>
        <begin position="1"/>
        <end position="11"/>
    </location>
</feature>
<dbReference type="GO" id="GO:0004864">
    <property type="term" value="F:protein phosphatase inhibitor activity"/>
    <property type="evidence" value="ECO:0007669"/>
    <property type="project" value="UniProtKB-UniRule"/>
</dbReference>
<evidence type="ECO:0000256" key="1">
    <source>
        <dbReference type="ARBA" id="ARBA00009795"/>
    </source>
</evidence>
<evidence type="ECO:0000313" key="8">
    <source>
        <dbReference type="Proteomes" id="UP000472260"/>
    </source>
</evidence>
<dbReference type="Gene3D" id="6.10.140.1750">
    <property type="match status" value="1"/>
</dbReference>
<evidence type="ECO:0000256" key="2">
    <source>
        <dbReference type="ARBA" id="ARBA00022737"/>
    </source>
</evidence>
<feature type="region of interest" description="Disordered" evidence="6">
    <location>
        <begin position="146"/>
        <end position="223"/>
    </location>
</feature>
<feature type="repeat" description="RPEL" evidence="4">
    <location>
        <begin position="343"/>
        <end position="368"/>
    </location>
</feature>
<accession>A0A671LF59</accession>
<protein>
    <recommendedName>
        <fullName evidence="5">Phosphatase and actin regulator</fullName>
    </recommendedName>
</protein>
<dbReference type="AlphaFoldDB" id="A0A671LF59"/>
<feature type="compositionally biased region" description="Acidic residues" evidence="6">
    <location>
        <begin position="150"/>
        <end position="193"/>
    </location>
</feature>
<feature type="region of interest" description="Disordered" evidence="6">
    <location>
        <begin position="282"/>
        <end position="310"/>
    </location>
</feature>
<feature type="compositionally biased region" description="Polar residues" evidence="6">
    <location>
        <begin position="194"/>
        <end position="209"/>
    </location>
</feature>
<proteinExistence type="inferred from homology"/>